<dbReference type="STRING" id="698762.SAMN00808754_0235"/>
<name>A0A1W1V945_9FIRM</name>
<dbReference type="EMBL" id="LT838272">
    <property type="protein sequence ID" value="SMB89969.1"/>
    <property type="molecule type" value="Genomic_DNA"/>
</dbReference>
<keyword evidence="1" id="KW-0472">Membrane</keyword>
<dbReference type="Proteomes" id="UP000192569">
    <property type="component" value="Chromosome I"/>
</dbReference>
<dbReference type="AlphaFoldDB" id="A0A1W1V945"/>
<protein>
    <submittedName>
        <fullName evidence="2">Uncharacterized protein</fullName>
    </submittedName>
</protein>
<feature type="transmembrane region" description="Helical" evidence="1">
    <location>
        <begin position="12"/>
        <end position="31"/>
    </location>
</feature>
<keyword evidence="3" id="KW-1185">Reference proteome</keyword>
<dbReference type="RefSeq" id="WP_084663243.1">
    <property type="nucleotide sequence ID" value="NZ_LT838272.1"/>
</dbReference>
<keyword evidence="1" id="KW-0812">Transmembrane</keyword>
<gene>
    <name evidence="2" type="ORF">SAMN00808754_0235</name>
</gene>
<evidence type="ECO:0000313" key="2">
    <source>
        <dbReference type="EMBL" id="SMB89969.1"/>
    </source>
</evidence>
<organism evidence="2 3">
    <name type="scientific">Thermanaeromonas toyohensis ToBE</name>
    <dbReference type="NCBI Taxonomy" id="698762"/>
    <lineage>
        <taxon>Bacteria</taxon>
        <taxon>Bacillati</taxon>
        <taxon>Bacillota</taxon>
        <taxon>Clostridia</taxon>
        <taxon>Neomoorellales</taxon>
        <taxon>Neomoorellaceae</taxon>
        <taxon>Thermanaeromonas</taxon>
    </lineage>
</organism>
<evidence type="ECO:0000313" key="3">
    <source>
        <dbReference type="Proteomes" id="UP000192569"/>
    </source>
</evidence>
<evidence type="ECO:0000256" key="1">
    <source>
        <dbReference type="SAM" id="Phobius"/>
    </source>
</evidence>
<sequence length="72" mass="8808">MNARPLTWRDYYQVIATLAYLGIGITILLRAHTLMPTFPWIVGGTFLAFSLYRLYFIWRYFRSWKMLRRDER</sequence>
<reference evidence="2 3" key="1">
    <citation type="submission" date="2017-04" db="EMBL/GenBank/DDBJ databases">
        <authorList>
            <person name="Afonso C.L."/>
            <person name="Miller P.J."/>
            <person name="Scott M.A."/>
            <person name="Spackman E."/>
            <person name="Goraichik I."/>
            <person name="Dimitrov K.M."/>
            <person name="Suarez D.L."/>
            <person name="Swayne D.E."/>
        </authorList>
    </citation>
    <scope>NUCLEOTIDE SEQUENCE [LARGE SCALE GENOMIC DNA]</scope>
    <source>
        <strain evidence="2 3">ToBE</strain>
    </source>
</reference>
<feature type="transmembrane region" description="Helical" evidence="1">
    <location>
        <begin position="37"/>
        <end position="58"/>
    </location>
</feature>
<proteinExistence type="predicted"/>
<dbReference type="OrthoDB" id="1725744at2"/>
<keyword evidence="1" id="KW-1133">Transmembrane helix</keyword>
<accession>A0A1W1V945</accession>